<keyword evidence="4" id="KW-1185">Reference proteome</keyword>
<reference evidence="3 4" key="1">
    <citation type="submission" date="2018-04" db="EMBL/GenBank/DDBJ databases">
        <title>Novel Campyloabacter and Helicobacter Species and Strains.</title>
        <authorList>
            <person name="Mannion A.J."/>
            <person name="Shen Z."/>
            <person name="Fox J.G."/>
        </authorList>
    </citation>
    <scope>NUCLEOTIDE SEQUENCE [LARGE SCALE GENOMIC DNA]</scope>
    <source>
        <strain evidence="3 4">MIT 04-9362</strain>
    </source>
</reference>
<dbReference type="Proteomes" id="UP000256695">
    <property type="component" value="Unassembled WGS sequence"/>
</dbReference>
<dbReference type="AlphaFoldDB" id="A0A3D8J6H1"/>
<sequence length="328" mass="39234">MSNNFFYNLQGIFFLLIPQVNKLEKKIEKLLLKYDTKVEEIASRINYYCNFDQTIALPSKHIHSKGDLLKQGSRYCYDFYEYMRYFNPHLHFHLESGDVNYFTKTPSFCKSRPITDSKNNNILLKLDKKRHFKFLTQDFLESLPTYTQKINKIFFRGGCYQQHRQNFMQKFFSHPLVNAGHVGSLRNEDFRKWYKGKASLKEHLQYKFILSLEGNDVATNLKWIMSSNSLALMPKPKFETWFMEGKLIENVHYLRINEDFTNLEEQVDFILNNQKLAQDIIHNANLYVKQFIDKDFEDLISLLVLRKFFYQTNQMKVSHIEEALFKPL</sequence>
<accession>A0A3D8J6H1</accession>
<comment type="caution">
    <text evidence="3">The sequence shown here is derived from an EMBL/GenBank/DDBJ whole genome shotgun (WGS) entry which is preliminary data.</text>
</comment>
<gene>
    <name evidence="3" type="ORF">CQA57_06785</name>
</gene>
<protein>
    <submittedName>
        <fullName evidence="3">Lipopolysaccharide core biosynthesis protein LpsA</fullName>
    </submittedName>
</protein>
<dbReference type="OrthoDB" id="767964at2"/>
<dbReference type="RefSeq" id="WP_115579484.1">
    <property type="nucleotide sequence ID" value="NZ_NXLX01000019.1"/>
</dbReference>
<name>A0A3D8J6H1_9HELI</name>
<dbReference type="Pfam" id="PF05686">
    <property type="entry name" value="Glyco_transf_90"/>
    <property type="match status" value="1"/>
</dbReference>
<proteinExistence type="predicted"/>
<feature type="domain" description="Glycosyl transferase CAP10" evidence="2">
    <location>
        <begin position="95"/>
        <end position="309"/>
    </location>
</feature>
<organism evidence="3 4">
    <name type="scientific">Helicobacter anseris</name>
    <dbReference type="NCBI Taxonomy" id="375926"/>
    <lineage>
        <taxon>Bacteria</taxon>
        <taxon>Pseudomonadati</taxon>
        <taxon>Campylobacterota</taxon>
        <taxon>Epsilonproteobacteria</taxon>
        <taxon>Campylobacterales</taxon>
        <taxon>Helicobacteraceae</taxon>
        <taxon>Helicobacter</taxon>
    </lineage>
</organism>
<dbReference type="InterPro" id="IPR006598">
    <property type="entry name" value="CAP10"/>
</dbReference>
<dbReference type="EMBL" id="NXLX01000019">
    <property type="protein sequence ID" value="RDU72494.1"/>
    <property type="molecule type" value="Genomic_DNA"/>
</dbReference>
<dbReference type="InterPro" id="IPR051091">
    <property type="entry name" value="O-Glucosyltr/Glycosyltrsf_90"/>
</dbReference>
<dbReference type="SMART" id="SM00672">
    <property type="entry name" value="CAP10"/>
    <property type="match status" value="1"/>
</dbReference>
<dbReference type="PANTHER" id="PTHR12203:SF35">
    <property type="entry name" value="PROTEIN O-GLUCOSYLTRANSFERASE 1"/>
    <property type="match status" value="1"/>
</dbReference>
<dbReference type="PANTHER" id="PTHR12203">
    <property type="entry name" value="KDEL LYS-ASP-GLU-LEU CONTAINING - RELATED"/>
    <property type="match status" value="1"/>
</dbReference>
<evidence type="ECO:0000313" key="3">
    <source>
        <dbReference type="EMBL" id="RDU72494.1"/>
    </source>
</evidence>
<evidence type="ECO:0000313" key="4">
    <source>
        <dbReference type="Proteomes" id="UP000256695"/>
    </source>
</evidence>
<evidence type="ECO:0000259" key="2">
    <source>
        <dbReference type="SMART" id="SM00672"/>
    </source>
</evidence>
<evidence type="ECO:0000256" key="1">
    <source>
        <dbReference type="ARBA" id="ARBA00022679"/>
    </source>
</evidence>
<dbReference type="GO" id="GO:0016740">
    <property type="term" value="F:transferase activity"/>
    <property type="evidence" value="ECO:0007669"/>
    <property type="project" value="UniProtKB-KW"/>
</dbReference>
<keyword evidence="1" id="KW-0808">Transferase</keyword>